<name>A0ABQ4ZLV5_9ASTR</name>
<sequence>MSSSTVTYTSVFTDSKTRRFQWVSDEEPKAPAEAPPSPDYVSGPEHPPSLDYVPGPEEPEQAPLSLDYVPEPEYPEYLPLSDAEAPMEDHPLPDDASLTALSSGYVADSYPADGGHDANEESSDDNDDDDDDDDDHDDDDDVHDDDEQETSEDEDEEKEGHSAPTDSFTILVDHLIPSAKDTESFETDESAPTPLPSPRRRTVRMSIQPPTPMSATAEALIAEYASAPTPPSPPPSPLSPLSSPLPWIPSPPQPIPSPPLLLPSPPNTSPTYAKALLGYKVVGIRLRATSPPTHHPSKIPSPPLLLPSTSHIDDTPELDMPLQKRARFNLPLLDLRSGRV</sequence>
<feature type="compositionally biased region" description="Pro residues" evidence="1">
    <location>
        <begin position="246"/>
        <end position="263"/>
    </location>
</feature>
<evidence type="ECO:0000256" key="1">
    <source>
        <dbReference type="SAM" id="MobiDB-lite"/>
    </source>
</evidence>
<protein>
    <submittedName>
        <fullName evidence="2">Uncharacterized protein</fullName>
    </submittedName>
</protein>
<evidence type="ECO:0000313" key="2">
    <source>
        <dbReference type="EMBL" id="GJS91185.1"/>
    </source>
</evidence>
<comment type="caution">
    <text evidence="2">The sequence shown here is derived from an EMBL/GenBank/DDBJ whole genome shotgun (WGS) entry which is preliminary data.</text>
</comment>
<dbReference type="EMBL" id="BQNB010011485">
    <property type="protein sequence ID" value="GJS91185.1"/>
    <property type="molecule type" value="Genomic_DNA"/>
</dbReference>
<accession>A0ABQ4ZLV5</accession>
<feature type="compositionally biased region" description="Low complexity" evidence="1">
    <location>
        <begin position="66"/>
        <end position="80"/>
    </location>
</feature>
<keyword evidence="3" id="KW-1185">Reference proteome</keyword>
<feature type="compositionally biased region" description="Pro residues" evidence="1">
    <location>
        <begin position="228"/>
        <end position="238"/>
    </location>
</feature>
<gene>
    <name evidence="2" type="ORF">Tco_0773821</name>
</gene>
<evidence type="ECO:0000313" key="3">
    <source>
        <dbReference type="Proteomes" id="UP001151760"/>
    </source>
</evidence>
<feature type="region of interest" description="Disordered" evidence="1">
    <location>
        <begin position="21"/>
        <end position="263"/>
    </location>
</feature>
<feature type="compositionally biased region" description="Acidic residues" evidence="1">
    <location>
        <begin position="120"/>
        <end position="157"/>
    </location>
</feature>
<proteinExistence type="predicted"/>
<dbReference type="Proteomes" id="UP001151760">
    <property type="component" value="Unassembled WGS sequence"/>
</dbReference>
<organism evidence="2 3">
    <name type="scientific">Tanacetum coccineum</name>
    <dbReference type="NCBI Taxonomy" id="301880"/>
    <lineage>
        <taxon>Eukaryota</taxon>
        <taxon>Viridiplantae</taxon>
        <taxon>Streptophyta</taxon>
        <taxon>Embryophyta</taxon>
        <taxon>Tracheophyta</taxon>
        <taxon>Spermatophyta</taxon>
        <taxon>Magnoliopsida</taxon>
        <taxon>eudicotyledons</taxon>
        <taxon>Gunneridae</taxon>
        <taxon>Pentapetalae</taxon>
        <taxon>asterids</taxon>
        <taxon>campanulids</taxon>
        <taxon>Asterales</taxon>
        <taxon>Asteraceae</taxon>
        <taxon>Asteroideae</taxon>
        <taxon>Anthemideae</taxon>
        <taxon>Anthemidinae</taxon>
        <taxon>Tanacetum</taxon>
    </lineage>
</organism>
<feature type="region of interest" description="Disordered" evidence="1">
    <location>
        <begin position="288"/>
        <end position="309"/>
    </location>
</feature>
<reference evidence="2" key="2">
    <citation type="submission" date="2022-01" db="EMBL/GenBank/DDBJ databases">
        <authorList>
            <person name="Yamashiro T."/>
            <person name="Shiraishi A."/>
            <person name="Satake H."/>
            <person name="Nakayama K."/>
        </authorList>
    </citation>
    <scope>NUCLEOTIDE SEQUENCE</scope>
</reference>
<reference evidence="2" key="1">
    <citation type="journal article" date="2022" name="Int. J. Mol. Sci.">
        <title>Draft Genome of Tanacetum Coccineum: Genomic Comparison of Closely Related Tanacetum-Family Plants.</title>
        <authorList>
            <person name="Yamashiro T."/>
            <person name="Shiraishi A."/>
            <person name="Nakayama K."/>
            <person name="Satake H."/>
        </authorList>
    </citation>
    <scope>NUCLEOTIDE SEQUENCE</scope>
</reference>